<dbReference type="SUPFAM" id="SSF56672">
    <property type="entry name" value="DNA/RNA polymerases"/>
    <property type="match status" value="1"/>
</dbReference>
<accession>A0AA38F6G7</accession>
<evidence type="ECO:0000313" key="2">
    <source>
        <dbReference type="Proteomes" id="UP000824469"/>
    </source>
</evidence>
<dbReference type="PANTHER" id="PTHR15503">
    <property type="entry name" value="LDOC1 RELATED"/>
    <property type="match status" value="1"/>
</dbReference>
<protein>
    <submittedName>
        <fullName evidence="1">Uncharacterized protein</fullName>
    </submittedName>
</protein>
<dbReference type="InterPro" id="IPR043502">
    <property type="entry name" value="DNA/RNA_pol_sf"/>
</dbReference>
<dbReference type="Gene3D" id="3.10.10.10">
    <property type="entry name" value="HIV Type 1 Reverse Transcriptase, subunit A, domain 1"/>
    <property type="match status" value="1"/>
</dbReference>
<keyword evidence="2" id="KW-1185">Reference proteome</keyword>
<dbReference type="AlphaFoldDB" id="A0AA38F6G7"/>
<dbReference type="Proteomes" id="UP000824469">
    <property type="component" value="Unassembled WGS sequence"/>
</dbReference>
<organism evidence="1 2">
    <name type="scientific">Taxus chinensis</name>
    <name type="common">Chinese yew</name>
    <name type="synonym">Taxus wallichiana var. chinensis</name>
    <dbReference type="NCBI Taxonomy" id="29808"/>
    <lineage>
        <taxon>Eukaryota</taxon>
        <taxon>Viridiplantae</taxon>
        <taxon>Streptophyta</taxon>
        <taxon>Embryophyta</taxon>
        <taxon>Tracheophyta</taxon>
        <taxon>Spermatophyta</taxon>
        <taxon>Pinopsida</taxon>
        <taxon>Pinidae</taxon>
        <taxon>Conifers II</taxon>
        <taxon>Cupressales</taxon>
        <taxon>Taxaceae</taxon>
        <taxon>Taxus</taxon>
    </lineage>
</organism>
<sequence length="110" mass="12574">MQKFLKKGAKGFVAQLFSLEAHHSNTFIPTDMQAVIDEHSVVFGEIPKGFPPKRDHDHAIQLVPRSQPPNIRPYRYPYMQKSEIEKIVQEMLEAGLIRHSQSAYSSPVVM</sequence>
<dbReference type="EMBL" id="JAHRHJ020003765">
    <property type="protein sequence ID" value="KAH9291218.1"/>
    <property type="molecule type" value="Genomic_DNA"/>
</dbReference>
<name>A0AA38F6G7_TAXCH</name>
<dbReference type="PANTHER" id="PTHR15503:SF22">
    <property type="entry name" value="TRANSPOSON TY3-I GAG POLYPROTEIN"/>
    <property type="match status" value="1"/>
</dbReference>
<comment type="caution">
    <text evidence="1">The sequence shown here is derived from an EMBL/GenBank/DDBJ whole genome shotgun (WGS) entry which is preliminary data.</text>
</comment>
<dbReference type="InterPro" id="IPR032567">
    <property type="entry name" value="RTL1-rel"/>
</dbReference>
<evidence type="ECO:0000313" key="1">
    <source>
        <dbReference type="EMBL" id="KAH9291218.1"/>
    </source>
</evidence>
<reference evidence="1 2" key="1">
    <citation type="journal article" date="2021" name="Nat. Plants">
        <title>The Taxus genome provides insights into paclitaxel biosynthesis.</title>
        <authorList>
            <person name="Xiong X."/>
            <person name="Gou J."/>
            <person name="Liao Q."/>
            <person name="Li Y."/>
            <person name="Zhou Q."/>
            <person name="Bi G."/>
            <person name="Li C."/>
            <person name="Du R."/>
            <person name="Wang X."/>
            <person name="Sun T."/>
            <person name="Guo L."/>
            <person name="Liang H."/>
            <person name="Lu P."/>
            <person name="Wu Y."/>
            <person name="Zhang Z."/>
            <person name="Ro D.K."/>
            <person name="Shang Y."/>
            <person name="Huang S."/>
            <person name="Yan J."/>
        </authorList>
    </citation>
    <scope>NUCLEOTIDE SEQUENCE [LARGE SCALE GENOMIC DNA]</scope>
    <source>
        <strain evidence="1">Ta-2019</strain>
    </source>
</reference>
<proteinExistence type="predicted"/>
<feature type="non-terminal residue" evidence="1">
    <location>
        <position position="110"/>
    </location>
</feature>
<dbReference type="OMA" id="THDHHIT"/>
<gene>
    <name evidence="1" type="ORF">KI387_043599</name>
</gene>